<reference evidence="1" key="1">
    <citation type="journal article" date="2020" name="Nature">
        <title>Giant virus diversity and host interactions through global metagenomics.</title>
        <authorList>
            <person name="Schulz F."/>
            <person name="Roux S."/>
            <person name="Paez-Espino D."/>
            <person name="Jungbluth S."/>
            <person name="Walsh D.A."/>
            <person name="Denef V.J."/>
            <person name="McMahon K.D."/>
            <person name="Konstantinidis K.T."/>
            <person name="Eloe-Fadrosh E.A."/>
            <person name="Kyrpides N.C."/>
            <person name="Woyke T."/>
        </authorList>
    </citation>
    <scope>NUCLEOTIDE SEQUENCE</scope>
    <source>
        <strain evidence="1">GVMAG-M-3300010158-55</strain>
    </source>
</reference>
<evidence type="ECO:0000313" key="1">
    <source>
        <dbReference type="EMBL" id="QHS88440.1"/>
    </source>
</evidence>
<name>A0A6C0B8S2_9ZZZZ</name>
<sequence length="185" mass="22128">MDIVEKKLIDFLHESDENMNVTYSNQLAAELLTIIKMQHKGHTFKGKTYSNTQQLHYTMAKYYVKAFQVYYSIQKIKKVSFVHELQEVKDYDFPYLVEPLSDLHIAYNYAYHFKQIHESYTTLDKIVDKLIKDTFLPSLEEMDEIVLETKKNIRQIIRPKNLLDTIELFSEKRQFTELKKLFSNL</sequence>
<protein>
    <submittedName>
        <fullName evidence="1">Uncharacterized protein</fullName>
    </submittedName>
</protein>
<organism evidence="1">
    <name type="scientific">viral metagenome</name>
    <dbReference type="NCBI Taxonomy" id="1070528"/>
    <lineage>
        <taxon>unclassified sequences</taxon>
        <taxon>metagenomes</taxon>
        <taxon>organismal metagenomes</taxon>
    </lineage>
</organism>
<dbReference type="AlphaFoldDB" id="A0A6C0B8S2"/>
<proteinExistence type="predicted"/>
<accession>A0A6C0B8S2</accession>
<dbReference type="EMBL" id="MN739096">
    <property type="protein sequence ID" value="QHS88440.1"/>
    <property type="molecule type" value="Genomic_DNA"/>
</dbReference>